<dbReference type="Proteomes" id="UP000199421">
    <property type="component" value="Unassembled WGS sequence"/>
</dbReference>
<reference evidence="3" key="1">
    <citation type="submission" date="2016-10" db="EMBL/GenBank/DDBJ databases">
        <authorList>
            <person name="Varghese N."/>
            <person name="Submissions S."/>
        </authorList>
    </citation>
    <scope>NUCLEOTIDE SEQUENCE [LARGE SCALE GENOMIC DNA]</scope>
    <source>
        <strain evidence="3">DSM 18733</strain>
    </source>
</reference>
<dbReference type="SUPFAM" id="SSF53067">
    <property type="entry name" value="Actin-like ATPase domain"/>
    <property type="match status" value="1"/>
</dbReference>
<dbReference type="CDD" id="cd23763">
    <property type="entry name" value="ASKHA_ATPase_ROK"/>
    <property type="match status" value="1"/>
</dbReference>
<evidence type="ECO:0000256" key="1">
    <source>
        <dbReference type="ARBA" id="ARBA00006479"/>
    </source>
</evidence>
<dbReference type="Pfam" id="PF00480">
    <property type="entry name" value="ROK"/>
    <property type="match status" value="2"/>
</dbReference>
<protein>
    <submittedName>
        <fullName evidence="2">Glucokinase</fullName>
    </submittedName>
</protein>
<dbReference type="STRING" id="407022.SAMN05661044_04505"/>
<accession>A0A1H7WD14</accession>
<dbReference type="AlphaFoldDB" id="A0A1H7WD14"/>
<dbReference type="Gene3D" id="3.30.420.40">
    <property type="match status" value="2"/>
</dbReference>
<dbReference type="EMBL" id="FOAF01000008">
    <property type="protein sequence ID" value="SEM18955.1"/>
    <property type="molecule type" value="Genomic_DNA"/>
</dbReference>
<sequence>MQTIPNPLNEEVVIAADIGGSHITVAPVNLSSAEIVHEKPFRTRVNSKASKDEILNTWLNALETVFCSLPQRPTKLALAMPGPFDYEKGIAYIQGLDKYESLYGANIKDELVTILNIPSSHVLFRNDAEAFLHGEVATGLVDISERVLGLTLGTGMGAAFSHEGKTADLNLGSEPYQTSIADDFFTTRWFIKRYNELSGTTVDGVETLTRMAGNNKIADLIFEEYAYCLTSFLAPYIKREKVDTLVFGGNISKAHQLFLPQLSAMLAAQEIVPKVKLALQGEQSAIIGAAFLFKDLEPVKHK</sequence>
<gene>
    <name evidence="2" type="ORF">SAMN05661044_04505</name>
</gene>
<evidence type="ECO:0000313" key="3">
    <source>
        <dbReference type="Proteomes" id="UP000199421"/>
    </source>
</evidence>
<dbReference type="InterPro" id="IPR043129">
    <property type="entry name" value="ATPase_NBD"/>
</dbReference>
<dbReference type="GO" id="GO:0016301">
    <property type="term" value="F:kinase activity"/>
    <property type="evidence" value="ECO:0007669"/>
    <property type="project" value="UniProtKB-KW"/>
</dbReference>
<dbReference type="RefSeq" id="WP_093329245.1">
    <property type="nucleotide sequence ID" value="NZ_FOAF01000008.1"/>
</dbReference>
<keyword evidence="2" id="KW-0418">Kinase</keyword>
<dbReference type="OrthoDB" id="49666at2"/>
<organism evidence="2 3">
    <name type="scientific">Olivibacter domesticus</name>
    <name type="common">Pseudosphingobacterium domesticum</name>
    <dbReference type="NCBI Taxonomy" id="407022"/>
    <lineage>
        <taxon>Bacteria</taxon>
        <taxon>Pseudomonadati</taxon>
        <taxon>Bacteroidota</taxon>
        <taxon>Sphingobacteriia</taxon>
        <taxon>Sphingobacteriales</taxon>
        <taxon>Sphingobacteriaceae</taxon>
        <taxon>Olivibacter</taxon>
    </lineage>
</organism>
<name>A0A1H7WD14_OLID1</name>
<keyword evidence="3" id="KW-1185">Reference proteome</keyword>
<keyword evidence="2" id="KW-0808">Transferase</keyword>
<dbReference type="PANTHER" id="PTHR18964:SF149">
    <property type="entry name" value="BIFUNCTIONAL UDP-N-ACETYLGLUCOSAMINE 2-EPIMERASE_N-ACETYLMANNOSAMINE KINASE"/>
    <property type="match status" value="1"/>
</dbReference>
<comment type="similarity">
    <text evidence="1">Belongs to the ROK (NagC/XylR) family.</text>
</comment>
<dbReference type="InterPro" id="IPR000600">
    <property type="entry name" value="ROK"/>
</dbReference>
<evidence type="ECO:0000313" key="2">
    <source>
        <dbReference type="EMBL" id="SEM18955.1"/>
    </source>
</evidence>
<dbReference type="PANTHER" id="PTHR18964">
    <property type="entry name" value="ROK (REPRESSOR, ORF, KINASE) FAMILY"/>
    <property type="match status" value="1"/>
</dbReference>
<proteinExistence type="inferred from homology"/>